<feature type="signal peptide" evidence="1">
    <location>
        <begin position="1"/>
        <end position="26"/>
    </location>
</feature>
<evidence type="ECO:0008006" key="4">
    <source>
        <dbReference type="Google" id="ProtNLM"/>
    </source>
</evidence>
<dbReference type="Gramene" id="OIT37456">
    <property type="protein sequence ID" value="OIT37456"/>
    <property type="gene ID" value="A4A49_15790"/>
</dbReference>
<protein>
    <recommendedName>
        <fullName evidence="4">Carboxypeptidase A inhibitor-like domain-containing protein</fullName>
    </recommendedName>
</protein>
<evidence type="ECO:0000313" key="3">
    <source>
        <dbReference type="Proteomes" id="UP000187609"/>
    </source>
</evidence>
<keyword evidence="3" id="KW-1185">Reference proteome</keyword>
<keyword evidence="1" id="KW-0732">Signal</keyword>
<sequence length="91" mass="10078">MASKSSTKLALFTVLLLLFTIVATSGRVEPEAIEEVLVGDEGAMATIELLVLQHQQNDRCTYYRCHSDSHCKKFYCSRCSSDIVGRGVCMT</sequence>
<dbReference type="Proteomes" id="UP000187609">
    <property type="component" value="Unassembled WGS sequence"/>
</dbReference>
<gene>
    <name evidence="2" type="ORF">A4A49_15790</name>
</gene>
<feature type="chain" id="PRO_5016337239" description="Carboxypeptidase A inhibitor-like domain-containing protein" evidence="1">
    <location>
        <begin position="27"/>
        <end position="91"/>
    </location>
</feature>
<proteinExistence type="predicted"/>
<name>A0A314L757_NICAT</name>
<accession>A0A314L757</accession>
<evidence type="ECO:0000256" key="1">
    <source>
        <dbReference type="SAM" id="SignalP"/>
    </source>
</evidence>
<evidence type="ECO:0000313" key="2">
    <source>
        <dbReference type="EMBL" id="OIT37456.1"/>
    </source>
</evidence>
<reference evidence="2" key="1">
    <citation type="submission" date="2016-11" db="EMBL/GenBank/DDBJ databases">
        <title>The genome of Nicotiana attenuata.</title>
        <authorList>
            <person name="Xu S."/>
            <person name="Brockmoeller T."/>
            <person name="Gaquerel E."/>
            <person name="Navarro A."/>
            <person name="Kuhl H."/>
            <person name="Gase K."/>
            <person name="Ling Z."/>
            <person name="Zhou W."/>
            <person name="Kreitzer C."/>
            <person name="Stanke M."/>
            <person name="Tang H."/>
            <person name="Lyons E."/>
            <person name="Pandey P."/>
            <person name="Pandey S.P."/>
            <person name="Timmermann B."/>
            <person name="Baldwin I.T."/>
        </authorList>
    </citation>
    <scope>NUCLEOTIDE SEQUENCE [LARGE SCALE GENOMIC DNA]</scope>
    <source>
        <strain evidence="2">UT</strain>
    </source>
</reference>
<organism evidence="2 3">
    <name type="scientific">Nicotiana attenuata</name>
    <name type="common">Coyote tobacco</name>
    <dbReference type="NCBI Taxonomy" id="49451"/>
    <lineage>
        <taxon>Eukaryota</taxon>
        <taxon>Viridiplantae</taxon>
        <taxon>Streptophyta</taxon>
        <taxon>Embryophyta</taxon>
        <taxon>Tracheophyta</taxon>
        <taxon>Spermatophyta</taxon>
        <taxon>Magnoliopsida</taxon>
        <taxon>eudicotyledons</taxon>
        <taxon>Gunneridae</taxon>
        <taxon>Pentapetalae</taxon>
        <taxon>asterids</taxon>
        <taxon>lamiids</taxon>
        <taxon>Solanales</taxon>
        <taxon>Solanaceae</taxon>
        <taxon>Nicotianoideae</taxon>
        <taxon>Nicotianeae</taxon>
        <taxon>Nicotiana</taxon>
    </lineage>
</organism>
<dbReference type="AlphaFoldDB" id="A0A314L757"/>
<comment type="caution">
    <text evidence="2">The sequence shown here is derived from an EMBL/GenBank/DDBJ whole genome shotgun (WGS) entry which is preliminary data.</text>
</comment>
<dbReference type="EMBL" id="MJEQ01000309">
    <property type="protein sequence ID" value="OIT37456.1"/>
    <property type="molecule type" value="Genomic_DNA"/>
</dbReference>